<feature type="region of interest" description="Disordered" evidence="1">
    <location>
        <begin position="15"/>
        <end position="38"/>
    </location>
</feature>
<sequence>MSSSENLFDDETLHLSPFCSIGSPDPRISGSPDPCNPESPDPYILLMDFLENESIELISDSMNESNPLMSSQQSNLVEDQGISTLLQDPLEMQQQPQQQHQVLQQQPLENSSNLWLQNNLRDDFSSISLLNNFQESSVFAKNQIEIGQVAQENNGFAHPTMTSSPILPAPLLHGDHFDAFGSYSQSQSLGSQNYPSYQTPRPVTSSANMYGQQPPQMNFTGRQNEPNNSRMVNNSAMTYPFQNQPNIMPTFNLAPQSNIPYIPRPQVSSSFPRHLDGMQRSVNQSSSRLRFSDLNTPMQIHPYANSFIPPQDEVVGSKRRGYENRFELGQSSSSAQRQRVVPGGQNITPAAVNLDEPRQTNNIYSPIYESLGLYVDPHLRNYFFMRTD</sequence>
<reference evidence="2" key="1">
    <citation type="journal article" date="2014" name="Nat. Commun.">
        <title>The emerging biofuel crop Camelina sativa retains a highly undifferentiated hexaploid genome structure.</title>
        <authorList>
            <person name="Kagale S."/>
            <person name="Koh C."/>
            <person name="Nixon J."/>
            <person name="Bollina V."/>
            <person name="Clarke W.E."/>
            <person name="Tuteja R."/>
            <person name="Spillane C."/>
            <person name="Robinson S.J."/>
            <person name="Links M.G."/>
            <person name="Clarke C."/>
            <person name="Higgins E.E."/>
            <person name="Huebert T."/>
            <person name="Sharpe A.G."/>
            <person name="Parkin I.A."/>
        </authorList>
    </citation>
    <scope>NUCLEOTIDE SEQUENCE [LARGE SCALE GENOMIC DNA]</scope>
    <source>
        <strain evidence="2">cv. DH55</strain>
    </source>
</reference>
<keyword evidence="2" id="KW-1185">Reference proteome</keyword>
<accession>A0ABM1R2X9</accession>
<dbReference type="Proteomes" id="UP000694864">
    <property type="component" value="Chromosome 16"/>
</dbReference>
<reference evidence="3" key="2">
    <citation type="submission" date="2025-08" db="UniProtKB">
        <authorList>
            <consortium name="RefSeq"/>
        </authorList>
    </citation>
    <scope>IDENTIFICATION</scope>
    <source>
        <tissue evidence="3">Leaf</tissue>
    </source>
</reference>
<organism evidence="2 3">
    <name type="scientific">Camelina sativa</name>
    <name type="common">False flax</name>
    <name type="synonym">Myagrum sativum</name>
    <dbReference type="NCBI Taxonomy" id="90675"/>
    <lineage>
        <taxon>Eukaryota</taxon>
        <taxon>Viridiplantae</taxon>
        <taxon>Streptophyta</taxon>
        <taxon>Embryophyta</taxon>
        <taxon>Tracheophyta</taxon>
        <taxon>Spermatophyta</taxon>
        <taxon>Magnoliopsida</taxon>
        <taxon>eudicotyledons</taxon>
        <taxon>Gunneridae</taxon>
        <taxon>Pentapetalae</taxon>
        <taxon>rosids</taxon>
        <taxon>malvids</taxon>
        <taxon>Brassicales</taxon>
        <taxon>Brassicaceae</taxon>
        <taxon>Camelineae</taxon>
        <taxon>Camelina</taxon>
    </lineage>
</organism>
<dbReference type="RefSeq" id="XP_019093367.1">
    <property type="nucleotide sequence ID" value="XM_019237822.1"/>
</dbReference>
<evidence type="ECO:0000256" key="1">
    <source>
        <dbReference type="SAM" id="MobiDB-lite"/>
    </source>
</evidence>
<evidence type="ECO:0000313" key="2">
    <source>
        <dbReference type="Proteomes" id="UP000694864"/>
    </source>
</evidence>
<name>A0ABM1R2X9_CAMSA</name>
<protein>
    <submittedName>
        <fullName evidence="3">Uncharacterized protein LOC104753902</fullName>
    </submittedName>
</protein>
<gene>
    <name evidence="3" type="primary">LOC104753902</name>
</gene>
<dbReference type="GeneID" id="104753902"/>
<proteinExistence type="predicted"/>
<evidence type="ECO:0000313" key="3">
    <source>
        <dbReference type="RefSeq" id="XP_019093367.1"/>
    </source>
</evidence>